<comment type="caution">
    <text evidence="10">The sequence shown here is derived from an EMBL/GenBank/DDBJ whole genome shotgun (WGS) entry which is preliminary data.</text>
</comment>
<comment type="subcellular location">
    <subcellularLocation>
        <location evidence="1">Membrane</location>
        <topology evidence="1">Multi-pass membrane protein</topology>
    </subcellularLocation>
</comment>
<dbReference type="Proteomes" id="UP000191554">
    <property type="component" value="Unassembled WGS sequence"/>
</dbReference>
<evidence type="ECO:0000256" key="5">
    <source>
        <dbReference type="ARBA" id="ARBA00022989"/>
    </source>
</evidence>
<dbReference type="RefSeq" id="WP_080065663.1">
    <property type="nucleotide sequence ID" value="NZ_MZGX01000023.1"/>
</dbReference>
<dbReference type="PANTHER" id="PTHR43840:SF15">
    <property type="entry name" value="MITOCHONDRIAL METAL TRANSPORTER 1-RELATED"/>
    <property type="match status" value="1"/>
</dbReference>
<dbReference type="InterPro" id="IPR027470">
    <property type="entry name" value="Cation_efflux_CTD"/>
</dbReference>
<comment type="similarity">
    <text evidence="2">Belongs to the cation diffusion facilitator (CDF) transporter (TC 2.A.4) family.</text>
</comment>
<dbReference type="OrthoDB" id="9806522at2"/>
<gene>
    <name evidence="10" type="primary">fieF</name>
    <name evidence="10" type="ORF">CLHUN_32260</name>
</gene>
<feature type="transmembrane region" description="Helical" evidence="7">
    <location>
        <begin position="78"/>
        <end position="96"/>
    </location>
</feature>
<feature type="domain" description="Cation efflux protein transmembrane" evidence="8">
    <location>
        <begin position="12"/>
        <end position="204"/>
    </location>
</feature>
<evidence type="ECO:0000256" key="3">
    <source>
        <dbReference type="ARBA" id="ARBA00022448"/>
    </source>
</evidence>
<dbReference type="GO" id="GO:0016020">
    <property type="term" value="C:membrane"/>
    <property type="evidence" value="ECO:0007669"/>
    <property type="project" value="UniProtKB-SubCell"/>
</dbReference>
<keyword evidence="4 7" id="KW-0812">Transmembrane</keyword>
<dbReference type="SUPFAM" id="SSF161111">
    <property type="entry name" value="Cation efflux protein transmembrane domain-like"/>
    <property type="match status" value="1"/>
</dbReference>
<evidence type="ECO:0000313" key="10">
    <source>
        <dbReference type="EMBL" id="OPX42902.1"/>
    </source>
</evidence>
<evidence type="ECO:0000313" key="11">
    <source>
        <dbReference type="Proteomes" id="UP000191554"/>
    </source>
</evidence>
<dbReference type="GO" id="GO:0008324">
    <property type="term" value="F:monoatomic cation transmembrane transporter activity"/>
    <property type="evidence" value="ECO:0007669"/>
    <property type="project" value="InterPro"/>
</dbReference>
<dbReference type="Pfam" id="PF16916">
    <property type="entry name" value="ZT_dimer"/>
    <property type="match status" value="1"/>
</dbReference>
<dbReference type="InterPro" id="IPR002524">
    <property type="entry name" value="Cation_efflux"/>
</dbReference>
<feature type="domain" description="Cation efflux protein cytoplasmic" evidence="9">
    <location>
        <begin position="218"/>
        <end position="285"/>
    </location>
</feature>
<feature type="transmembrane region" description="Helical" evidence="7">
    <location>
        <begin position="12"/>
        <end position="31"/>
    </location>
</feature>
<evidence type="ECO:0000259" key="8">
    <source>
        <dbReference type="Pfam" id="PF01545"/>
    </source>
</evidence>
<reference evidence="10 11" key="1">
    <citation type="submission" date="2017-03" db="EMBL/GenBank/DDBJ databases">
        <title>Genome sequence of Clostridium hungatei DSM 14427.</title>
        <authorList>
            <person name="Poehlein A."/>
            <person name="Daniel R."/>
        </authorList>
    </citation>
    <scope>NUCLEOTIDE SEQUENCE [LARGE SCALE GENOMIC DNA]</scope>
    <source>
        <strain evidence="10 11">DSM 14427</strain>
    </source>
</reference>
<dbReference type="STRING" id="48256.CLHUN_32260"/>
<dbReference type="FunFam" id="1.20.1510.10:FF:000006">
    <property type="entry name" value="Divalent cation efflux transporter"/>
    <property type="match status" value="1"/>
</dbReference>
<dbReference type="Gene3D" id="3.30.70.1350">
    <property type="entry name" value="Cation efflux protein, cytoplasmic domain"/>
    <property type="match status" value="1"/>
</dbReference>
<dbReference type="InterPro" id="IPR027469">
    <property type="entry name" value="Cation_efflux_TMD_sf"/>
</dbReference>
<keyword evidence="5 7" id="KW-1133">Transmembrane helix</keyword>
<dbReference type="InterPro" id="IPR036837">
    <property type="entry name" value="Cation_efflux_CTD_sf"/>
</dbReference>
<dbReference type="InterPro" id="IPR058533">
    <property type="entry name" value="Cation_efflux_TM"/>
</dbReference>
<name>A0A1V4SG48_RUMHU</name>
<dbReference type="AlphaFoldDB" id="A0A1V4SG48"/>
<evidence type="ECO:0000256" key="4">
    <source>
        <dbReference type="ARBA" id="ARBA00022692"/>
    </source>
</evidence>
<accession>A0A1V4SG48</accession>
<keyword evidence="3" id="KW-0813">Transport</keyword>
<proteinExistence type="inferred from homology"/>
<evidence type="ECO:0000256" key="2">
    <source>
        <dbReference type="ARBA" id="ARBA00008114"/>
    </source>
</evidence>
<evidence type="ECO:0000256" key="1">
    <source>
        <dbReference type="ARBA" id="ARBA00004141"/>
    </source>
</evidence>
<dbReference type="Gene3D" id="1.20.1510.10">
    <property type="entry name" value="Cation efflux protein transmembrane domain"/>
    <property type="match status" value="1"/>
</dbReference>
<organism evidence="10 11">
    <name type="scientific">Ruminiclostridium hungatei</name>
    <name type="common">Clostridium hungatei</name>
    <dbReference type="NCBI Taxonomy" id="48256"/>
    <lineage>
        <taxon>Bacteria</taxon>
        <taxon>Bacillati</taxon>
        <taxon>Bacillota</taxon>
        <taxon>Clostridia</taxon>
        <taxon>Eubacteriales</taxon>
        <taxon>Oscillospiraceae</taxon>
        <taxon>Ruminiclostridium</taxon>
    </lineage>
</organism>
<feature type="transmembrane region" description="Helical" evidence="7">
    <location>
        <begin position="108"/>
        <end position="133"/>
    </location>
</feature>
<evidence type="ECO:0000256" key="6">
    <source>
        <dbReference type="ARBA" id="ARBA00023136"/>
    </source>
</evidence>
<dbReference type="NCBIfam" id="TIGR01297">
    <property type="entry name" value="CDF"/>
    <property type="match status" value="1"/>
</dbReference>
<dbReference type="Pfam" id="PF01545">
    <property type="entry name" value="Cation_efflux"/>
    <property type="match status" value="1"/>
</dbReference>
<dbReference type="PANTHER" id="PTHR43840">
    <property type="entry name" value="MITOCHONDRIAL METAL TRANSPORTER 1-RELATED"/>
    <property type="match status" value="1"/>
</dbReference>
<feature type="transmembrane region" description="Helical" evidence="7">
    <location>
        <begin position="179"/>
        <end position="197"/>
    </location>
</feature>
<keyword evidence="6 7" id="KW-0472">Membrane</keyword>
<feature type="transmembrane region" description="Helical" evidence="7">
    <location>
        <begin position="154"/>
        <end position="173"/>
    </location>
</feature>
<evidence type="ECO:0000259" key="9">
    <source>
        <dbReference type="Pfam" id="PF16916"/>
    </source>
</evidence>
<dbReference type="EMBL" id="MZGX01000023">
    <property type="protein sequence ID" value="OPX42902.1"/>
    <property type="molecule type" value="Genomic_DNA"/>
</dbReference>
<protein>
    <submittedName>
        <fullName evidence="10">Ferrous-iron efflux pump FieF</fullName>
    </submittedName>
</protein>
<sequence>MDRFKATKKVAVLGIGANIFLLGIKLTAGFLSRSQAMIADGFNSAGDVFASVMTLVGNSIASRPEDKDHPYGHGKAEYIFSMIISLSLMVVSFTIFKSSLSSIINKAAFGTSWFLITVAIVTIVIKLLLFLYTNRLGKVLENLLVLANSEDHRNDVFVTAGTLLGIIMGYLGFSWVDGAVGIGISLWIFYTGIKIFISSFNVLMDTDIDPAFKENTYCIVSEVRGVDHIDSINAKPVGAGFILLIKVSVDGEMSVNESHKIASEVKARVKNIKGVKDAVVHINPC</sequence>
<evidence type="ECO:0000256" key="7">
    <source>
        <dbReference type="SAM" id="Phobius"/>
    </source>
</evidence>
<dbReference type="SUPFAM" id="SSF160240">
    <property type="entry name" value="Cation efflux protein cytoplasmic domain-like"/>
    <property type="match status" value="1"/>
</dbReference>
<keyword evidence="11" id="KW-1185">Reference proteome</keyword>
<dbReference type="InterPro" id="IPR050291">
    <property type="entry name" value="CDF_Transporter"/>
</dbReference>